<dbReference type="AlphaFoldDB" id="A0A2M4B6T7"/>
<reference evidence="2" key="1">
    <citation type="submission" date="2018-01" db="EMBL/GenBank/DDBJ databases">
        <title>An insight into the sialome of Amazonian anophelines.</title>
        <authorList>
            <person name="Ribeiro J.M."/>
            <person name="Scarpassa V."/>
            <person name="Calvo E."/>
        </authorList>
    </citation>
    <scope>NUCLEOTIDE SEQUENCE</scope>
    <source>
        <tissue evidence="2">Salivary glands</tissue>
    </source>
</reference>
<evidence type="ECO:0000313" key="2">
    <source>
        <dbReference type="EMBL" id="MBW48737.1"/>
    </source>
</evidence>
<protein>
    <submittedName>
        <fullName evidence="2">Putative secreted protein</fullName>
    </submittedName>
</protein>
<proteinExistence type="predicted"/>
<evidence type="ECO:0000256" key="1">
    <source>
        <dbReference type="SAM" id="SignalP"/>
    </source>
</evidence>
<sequence>MCQAAAAAWWLVVAARGGRQLLWWWSSWRGGQQQEQETWSFVKSPESGVPGRKGCLLIKTISHSHRLMR</sequence>
<dbReference type="EMBL" id="GGFK01015416">
    <property type="protein sequence ID" value="MBW48737.1"/>
    <property type="molecule type" value="Transcribed_RNA"/>
</dbReference>
<accession>A0A2M4B6T7</accession>
<name>A0A2M4B6T7_9DIPT</name>
<organism evidence="2">
    <name type="scientific">Anopheles triannulatus</name>
    <dbReference type="NCBI Taxonomy" id="58253"/>
    <lineage>
        <taxon>Eukaryota</taxon>
        <taxon>Metazoa</taxon>
        <taxon>Ecdysozoa</taxon>
        <taxon>Arthropoda</taxon>
        <taxon>Hexapoda</taxon>
        <taxon>Insecta</taxon>
        <taxon>Pterygota</taxon>
        <taxon>Neoptera</taxon>
        <taxon>Endopterygota</taxon>
        <taxon>Diptera</taxon>
        <taxon>Nematocera</taxon>
        <taxon>Culicoidea</taxon>
        <taxon>Culicidae</taxon>
        <taxon>Anophelinae</taxon>
        <taxon>Anopheles</taxon>
    </lineage>
</organism>
<keyword evidence="1" id="KW-0732">Signal</keyword>
<feature type="signal peptide" evidence="1">
    <location>
        <begin position="1"/>
        <end position="17"/>
    </location>
</feature>
<feature type="chain" id="PRO_5014947663" evidence="1">
    <location>
        <begin position="18"/>
        <end position="69"/>
    </location>
</feature>